<keyword evidence="2" id="KW-1185">Reference proteome</keyword>
<sequence>MNGRKVSQKPEANNRIDPLQHMPLLISKEIQQQTKTMLAKFRDKKVINYPT</sequence>
<protein>
    <submittedName>
        <fullName evidence="1">Uncharacterized protein</fullName>
    </submittedName>
</protein>
<dbReference type="AlphaFoldDB" id="A1ZVY4"/>
<comment type="caution">
    <text evidence="1">The sequence shown here is derived from an EMBL/GenBank/DDBJ whole genome shotgun (WGS) entry which is preliminary data.</text>
</comment>
<accession>A1ZVY4</accession>
<name>A1ZVY4_MICM2</name>
<gene>
    <name evidence="1" type="ORF">M23134_00820</name>
</gene>
<dbReference type="EMBL" id="AAWS01000048">
    <property type="protein sequence ID" value="EAY25466.1"/>
    <property type="molecule type" value="Genomic_DNA"/>
</dbReference>
<evidence type="ECO:0000313" key="2">
    <source>
        <dbReference type="Proteomes" id="UP000004095"/>
    </source>
</evidence>
<reference evidence="1 2" key="1">
    <citation type="submission" date="2007-01" db="EMBL/GenBank/DDBJ databases">
        <authorList>
            <person name="Haygood M."/>
            <person name="Podell S."/>
            <person name="Anderson C."/>
            <person name="Hopkinson B."/>
            <person name="Roe K."/>
            <person name="Barbeau K."/>
            <person name="Gaasterland T."/>
            <person name="Ferriera S."/>
            <person name="Johnson J."/>
            <person name="Kravitz S."/>
            <person name="Beeson K."/>
            <person name="Sutton G."/>
            <person name="Rogers Y.-H."/>
            <person name="Friedman R."/>
            <person name="Frazier M."/>
            <person name="Venter J.C."/>
        </authorList>
    </citation>
    <scope>NUCLEOTIDE SEQUENCE [LARGE SCALE GENOMIC DNA]</scope>
    <source>
        <strain evidence="1 2">ATCC 23134</strain>
    </source>
</reference>
<dbReference type="Proteomes" id="UP000004095">
    <property type="component" value="Unassembled WGS sequence"/>
</dbReference>
<evidence type="ECO:0000313" key="1">
    <source>
        <dbReference type="EMBL" id="EAY25466.1"/>
    </source>
</evidence>
<proteinExistence type="predicted"/>
<organism evidence="1 2">
    <name type="scientific">Microscilla marina ATCC 23134</name>
    <dbReference type="NCBI Taxonomy" id="313606"/>
    <lineage>
        <taxon>Bacteria</taxon>
        <taxon>Pseudomonadati</taxon>
        <taxon>Bacteroidota</taxon>
        <taxon>Cytophagia</taxon>
        <taxon>Cytophagales</taxon>
        <taxon>Microscillaceae</taxon>
        <taxon>Microscilla</taxon>
    </lineage>
</organism>